<evidence type="ECO:0000313" key="1">
    <source>
        <dbReference type="EMBL" id="SDX34988.1"/>
    </source>
</evidence>
<accession>A0A1H3AZY0</accession>
<proteinExistence type="predicted"/>
<dbReference type="RefSeq" id="WP_089947734.1">
    <property type="nucleotide sequence ID" value="NZ_FNOI01000006.1"/>
</dbReference>
<gene>
    <name evidence="1" type="ORF">SAMN04488001_2990</name>
</gene>
<organism evidence="1 2">
    <name type="scientific">Litoreibacter albidus</name>
    <dbReference type="NCBI Taxonomy" id="670155"/>
    <lineage>
        <taxon>Bacteria</taxon>
        <taxon>Pseudomonadati</taxon>
        <taxon>Pseudomonadota</taxon>
        <taxon>Alphaproteobacteria</taxon>
        <taxon>Rhodobacterales</taxon>
        <taxon>Roseobacteraceae</taxon>
        <taxon>Litoreibacter</taxon>
    </lineage>
</organism>
<protein>
    <submittedName>
        <fullName evidence="1">Uncharacterized protein</fullName>
    </submittedName>
</protein>
<sequence>MSDFWKQAATDAKDGAAAYKKAKAKKDQVKGILDDITKLHSVASHLLEYNTSSSSVLLKFAFEGVERLANKYGGNAPVLNFFFRYHKPHVDLLANVLRGRNEAEFAVKWQQGAEKISKRVEGTVKELVAKNGFAGPMLNENGKLSSNLPRAFRDFCEADADDTSTDARAAREMAEVPRSQRWIDSERERLGVIILHNARDIAGAYLTIAAEVEKFSKSVTQASKVFRKLNKGDTDSDSVFGSAADYAMQSGAYAAGGTRPGSQAFEEVQMFTSGNHVKTPSFQRMGRSYRDMRVLSENWKQWAKSVGQGSHLNMY</sequence>
<name>A0A1H3AZY0_9RHOB</name>
<reference evidence="2" key="1">
    <citation type="submission" date="2016-10" db="EMBL/GenBank/DDBJ databases">
        <authorList>
            <person name="Varghese N."/>
            <person name="Submissions S."/>
        </authorList>
    </citation>
    <scope>NUCLEOTIDE SEQUENCE [LARGE SCALE GENOMIC DNA]</scope>
    <source>
        <strain evidence="2">DSM 26922</strain>
    </source>
</reference>
<dbReference type="AlphaFoldDB" id="A0A1H3AZY0"/>
<dbReference type="EMBL" id="FNOI01000006">
    <property type="protein sequence ID" value="SDX34988.1"/>
    <property type="molecule type" value="Genomic_DNA"/>
</dbReference>
<keyword evidence="2" id="KW-1185">Reference proteome</keyword>
<evidence type="ECO:0000313" key="2">
    <source>
        <dbReference type="Proteomes" id="UP000199441"/>
    </source>
</evidence>
<dbReference type="Proteomes" id="UP000199441">
    <property type="component" value="Unassembled WGS sequence"/>
</dbReference>